<sequence>MSSGQQLPEDDDEFQEFREADWTADQEDHEDKDLWLEDWDNENFDDDFTKQLRAELLKIPPTGVVSDTAVN</sequence>
<evidence type="ECO:0000256" key="2">
    <source>
        <dbReference type="RuleBase" id="RU369057"/>
    </source>
</evidence>
<evidence type="ECO:0000313" key="4">
    <source>
        <dbReference type="EMBL" id="KAH6600611.1"/>
    </source>
</evidence>
<comment type="function">
    <text evidence="2">Component of the 26S proteasome, a multiprotein complex involved in the ATP-dependent degradation of ubiquitinated proteins.</text>
</comment>
<keyword evidence="2" id="KW-0539">Nucleus</keyword>
<comment type="subcellular location">
    <subcellularLocation>
        <location evidence="2">Nucleus</location>
    </subcellularLocation>
</comment>
<evidence type="ECO:0000256" key="1">
    <source>
        <dbReference type="ARBA" id="ARBA00034491"/>
    </source>
</evidence>
<reference evidence="4 5" key="1">
    <citation type="submission" date="2021-02" db="EMBL/GenBank/DDBJ databases">
        <title>Variation within the Batrachochytrium salamandrivorans European outbreak.</title>
        <authorList>
            <person name="Kelly M."/>
            <person name="Pasmans F."/>
            <person name="Shea T.P."/>
            <person name="Munoz J.F."/>
            <person name="Carranza S."/>
            <person name="Cuomo C.A."/>
            <person name="Martel A."/>
        </authorList>
    </citation>
    <scope>NUCLEOTIDE SEQUENCE [LARGE SCALE GENOMIC DNA]</scope>
    <source>
        <strain evidence="4 5">AMFP18/2</strain>
    </source>
</reference>
<dbReference type="EMBL" id="JAFCIX010000030">
    <property type="protein sequence ID" value="KAH6600611.1"/>
    <property type="molecule type" value="Genomic_DNA"/>
</dbReference>
<dbReference type="PANTHER" id="PTHR16771">
    <property type="entry name" value="26 PROTEASOME COMPLEX SUBUNIT DSS1"/>
    <property type="match status" value="1"/>
</dbReference>
<protein>
    <recommendedName>
        <fullName evidence="2">26S proteasome complex subunit SEM1</fullName>
    </recommendedName>
</protein>
<feature type="region of interest" description="Disordered" evidence="3">
    <location>
        <begin position="1"/>
        <end position="30"/>
    </location>
</feature>
<comment type="caution">
    <text evidence="4">The sequence shown here is derived from an EMBL/GenBank/DDBJ whole genome shotgun (WGS) entry which is preliminary data.</text>
</comment>
<organism evidence="4 5">
    <name type="scientific">Batrachochytrium salamandrivorans</name>
    <dbReference type="NCBI Taxonomy" id="1357716"/>
    <lineage>
        <taxon>Eukaryota</taxon>
        <taxon>Fungi</taxon>
        <taxon>Fungi incertae sedis</taxon>
        <taxon>Chytridiomycota</taxon>
        <taxon>Chytridiomycota incertae sedis</taxon>
        <taxon>Chytridiomycetes</taxon>
        <taxon>Rhizophydiales</taxon>
        <taxon>Rhizophydiales incertae sedis</taxon>
        <taxon>Batrachochytrium</taxon>
    </lineage>
</organism>
<dbReference type="Proteomes" id="UP001648503">
    <property type="component" value="Unassembled WGS sequence"/>
</dbReference>
<accession>A0ABQ8FM28</accession>
<gene>
    <name evidence="4" type="ORF">BASA50_002176</name>
</gene>
<dbReference type="PANTHER" id="PTHR16771:SF0">
    <property type="entry name" value="26S PROTEASOME COMPLEX SUBUNIT SEM1"/>
    <property type="match status" value="1"/>
</dbReference>
<proteinExistence type="inferred from homology"/>
<evidence type="ECO:0000313" key="5">
    <source>
        <dbReference type="Proteomes" id="UP001648503"/>
    </source>
</evidence>
<name>A0ABQ8FM28_9FUNG</name>
<evidence type="ECO:0000256" key="3">
    <source>
        <dbReference type="SAM" id="MobiDB-lite"/>
    </source>
</evidence>
<comment type="similarity">
    <text evidence="1 2">Belongs to the DSS1/SEM1 family.</text>
</comment>
<keyword evidence="2" id="KW-0647">Proteasome</keyword>
<dbReference type="Pfam" id="PF05160">
    <property type="entry name" value="DSS1_SEM1"/>
    <property type="match status" value="1"/>
</dbReference>
<dbReference type="InterPro" id="IPR007834">
    <property type="entry name" value="DSS1_SEM1"/>
</dbReference>
<keyword evidence="5" id="KW-1185">Reference proteome</keyword>
<dbReference type="SMART" id="SM01385">
    <property type="entry name" value="DSS1_SEM1"/>
    <property type="match status" value="1"/>
</dbReference>